<organism evidence="6 7">
    <name type="scientific">Fredinandcohnia quinoae</name>
    <dbReference type="NCBI Taxonomy" id="2918902"/>
    <lineage>
        <taxon>Bacteria</taxon>
        <taxon>Bacillati</taxon>
        <taxon>Bacillota</taxon>
        <taxon>Bacilli</taxon>
        <taxon>Bacillales</taxon>
        <taxon>Bacillaceae</taxon>
        <taxon>Fredinandcohnia</taxon>
    </lineage>
</organism>
<dbReference type="GO" id="GO:0005524">
    <property type="term" value="F:ATP binding"/>
    <property type="evidence" value="ECO:0007669"/>
    <property type="project" value="UniProtKB-KW"/>
</dbReference>
<dbReference type="Pfam" id="PF13589">
    <property type="entry name" value="HATPase_c_3"/>
    <property type="match status" value="1"/>
</dbReference>
<feature type="binding site" evidence="5">
    <location>
        <position position="162"/>
    </location>
    <ligand>
        <name>ATP</name>
        <dbReference type="ChEBI" id="CHEBI:30616"/>
    </ligand>
</feature>
<feature type="binding site" evidence="5">
    <location>
        <position position="36"/>
    </location>
    <ligand>
        <name>ATP</name>
        <dbReference type="ChEBI" id="CHEBI:30616"/>
    </ligand>
</feature>
<comment type="similarity">
    <text evidence="1">Belongs to the heat shock protein 90 family.</text>
</comment>
<dbReference type="InterPro" id="IPR036890">
    <property type="entry name" value="HATPase_C_sf"/>
</dbReference>
<dbReference type="RefSeq" id="WP_240252356.1">
    <property type="nucleotide sequence ID" value="NZ_JAKTTI010000002.1"/>
</dbReference>
<keyword evidence="4" id="KW-0143">Chaperone</keyword>
<dbReference type="Gene3D" id="3.30.565.10">
    <property type="entry name" value="Histidine kinase-like ATPase, C-terminal domain"/>
    <property type="match status" value="1"/>
</dbReference>
<proteinExistence type="inferred from homology"/>
<evidence type="ECO:0000256" key="1">
    <source>
        <dbReference type="ARBA" id="ARBA00008239"/>
    </source>
</evidence>
<sequence>MSENLRFQVHLTGMIDILSNHLYNEKDVYIRELLQNANDAITARKRLHQDFTPRIYVSLTESTESSPTIIFEDNGVGLTENEVHQFLATIANSSKGEKTFGDSGTDFIGRFGIGLLSCFIVSEEIVMVTTSAKTFETIEWRGKSDGTYLIRKLDEVQLEPGTQVFIRKKKADDLPGDCFNQKTLRQTLKKYGSSLEPSITLAHLGVEEELNHWSKQFAEHTKLHQMSRSEVLKLGLDILGMDYQDYFLIENETGRTFGIAYIVPHTIHMNAKKTNAVFLNRMFVTKDCQSILPDWALFIHCILWTDELSPVASREDFFKNEALELVSESLGNAIKKNIITLPDVTLTKLMHIHYLNFKALASQDEEFLSFIYPYLPMRTLDGEQSLQTIFKNHKVIYYTETVDAFRQIQDIARAKQMMLVNGGYTYDVFILNKLENLLPEQHLQFINPLEMTATLQKLDTDEELTFSNILKEMNLQMDRYKVNIEIRRFEPIHLPTLFIHSNQSQEDRELERIAEASNSLFNQLLMSLQPEEPERPILYLNLSNHLTQRILTSGKTAEQLAVIIQTLYIQALLLGHYPLKQNELEMMNRNLLYMLELI</sequence>
<dbReference type="PRINTS" id="PR00775">
    <property type="entry name" value="HEATSHOCK90"/>
</dbReference>
<evidence type="ECO:0000313" key="6">
    <source>
        <dbReference type="EMBL" id="MCH1624101.1"/>
    </source>
</evidence>
<dbReference type="Proteomes" id="UP001431131">
    <property type="component" value="Unassembled WGS sequence"/>
</dbReference>
<keyword evidence="2 5" id="KW-0547">Nucleotide-binding</keyword>
<dbReference type="GO" id="GO:0051082">
    <property type="term" value="F:unfolded protein binding"/>
    <property type="evidence" value="ECO:0007669"/>
    <property type="project" value="InterPro"/>
</dbReference>
<keyword evidence="3 5" id="KW-0067">ATP-binding</keyword>
<gene>
    <name evidence="6" type="ORF">MJG50_02070</name>
</gene>
<evidence type="ECO:0000256" key="4">
    <source>
        <dbReference type="ARBA" id="ARBA00023186"/>
    </source>
</evidence>
<evidence type="ECO:0000256" key="2">
    <source>
        <dbReference type="ARBA" id="ARBA00022741"/>
    </source>
</evidence>
<dbReference type="PANTHER" id="PTHR11528">
    <property type="entry name" value="HEAT SHOCK PROTEIN 90 FAMILY MEMBER"/>
    <property type="match status" value="1"/>
</dbReference>
<dbReference type="AlphaFoldDB" id="A0AAW5E447"/>
<feature type="binding site" evidence="5">
    <location>
        <position position="32"/>
    </location>
    <ligand>
        <name>ATP</name>
        <dbReference type="ChEBI" id="CHEBI:30616"/>
    </ligand>
</feature>
<dbReference type="SUPFAM" id="SSF54211">
    <property type="entry name" value="Ribosomal protein S5 domain 2-like"/>
    <property type="match status" value="1"/>
</dbReference>
<feature type="binding site" evidence="5">
    <location>
        <position position="73"/>
    </location>
    <ligand>
        <name>ATP</name>
        <dbReference type="ChEBI" id="CHEBI:30616"/>
    </ligand>
</feature>
<evidence type="ECO:0000313" key="7">
    <source>
        <dbReference type="Proteomes" id="UP001431131"/>
    </source>
</evidence>
<dbReference type="InterPro" id="IPR020568">
    <property type="entry name" value="Ribosomal_Su5_D2-typ_SF"/>
</dbReference>
<dbReference type="EMBL" id="JAKTTI010000002">
    <property type="protein sequence ID" value="MCH1624101.1"/>
    <property type="molecule type" value="Genomic_DNA"/>
</dbReference>
<dbReference type="InterPro" id="IPR020575">
    <property type="entry name" value="Hsp90_N"/>
</dbReference>
<protein>
    <submittedName>
        <fullName evidence="6">HSP90 family protein</fullName>
    </submittedName>
</protein>
<keyword evidence="7" id="KW-1185">Reference proteome</keyword>
<dbReference type="SUPFAM" id="SSF55874">
    <property type="entry name" value="ATPase domain of HSP90 chaperone/DNA topoisomerase II/histidine kinase"/>
    <property type="match status" value="1"/>
</dbReference>
<evidence type="ECO:0000256" key="5">
    <source>
        <dbReference type="PIRSR" id="PIRSR002583-1"/>
    </source>
</evidence>
<accession>A0AAW5E447</accession>
<dbReference type="InterPro" id="IPR001404">
    <property type="entry name" value="Hsp90_fam"/>
</dbReference>
<dbReference type="NCBIfam" id="NF010683">
    <property type="entry name" value="PRK14083.1"/>
    <property type="match status" value="1"/>
</dbReference>
<dbReference type="GO" id="GO:0140662">
    <property type="term" value="F:ATP-dependent protein folding chaperone"/>
    <property type="evidence" value="ECO:0007669"/>
    <property type="project" value="InterPro"/>
</dbReference>
<dbReference type="PIRSF" id="PIRSF002583">
    <property type="entry name" value="Hsp90"/>
    <property type="match status" value="1"/>
</dbReference>
<comment type="caution">
    <text evidence="6">The sequence shown here is derived from an EMBL/GenBank/DDBJ whole genome shotgun (WGS) entry which is preliminary data.</text>
</comment>
<name>A0AAW5E447_9BACI</name>
<evidence type="ECO:0000256" key="3">
    <source>
        <dbReference type="ARBA" id="ARBA00022840"/>
    </source>
</evidence>
<dbReference type="Gene3D" id="3.30.230.80">
    <property type="match status" value="1"/>
</dbReference>
<reference evidence="6" key="1">
    <citation type="submission" date="2022-02" db="EMBL/GenBank/DDBJ databases">
        <title>Fredinandcohnia quinoae sp. nov. isolated from Chenopodium quinoa seeds.</title>
        <authorList>
            <person name="Saati-Santamaria Z."/>
            <person name="Flores-Felix J.D."/>
            <person name="Igual J.M."/>
            <person name="Velazquez E."/>
            <person name="Garcia-Fraile P."/>
            <person name="Martinez-Molina E."/>
        </authorList>
    </citation>
    <scope>NUCLEOTIDE SEQUENCE</scope>
    <source>
        <strain evidence="6">SECRCQ15</strain>
    </source>
</reference>
<dbReference type="GO" id="GO:0016887">
    <property type="term" value="F:ATP hydrolysis activity"/>
    <property type="evidence" value="ECO:0007669"/>
    <property type="project" value="InterPro"/>
</dbReference>